<name>A0A8T2B0L2_9BRAS</name>
<keyword evidence="2" id="KW-1185">Reference proteome</keyword>
<evidence type="ECO:0000313" key="2">
    <source>
        <dbReference type="Proteomes" id="UP000694240"/>
    </source>
</evidence>
<dbReference type="EMBL" id="JAEFBK010000008">
    <property type="protein sequence ID" value="KAG7579883.1"/>
    <property type="molecule type" value="Genomic_DNA"/>
</dbReference>
<dbReference type="AlphaFoldDB" id="A0A8T2B0L2"/>
<reference evidence="1 2" key="1">
    <citation type="submission" date="2020-12" db="EMBL/GenBank/DDBJ databases">
        <title>Concerted genomic and epigenomic changes stabilize Arabidopsis allopolyploids.</title>
        <authorList>
            <person name="Chen Z."/>
        </authorList>
    </citation>
    <scope>NUCLEOTIDE SEQUENCE [LARGE SCALE GENOMIC DNA]</scope>
    <source>
        <strain evidence="1">Allo738</strain>
        <tissue evidence="1">Leaf</tissue>
    </source>
</reference>
<organism evidence="1 2">
    <name type="scientific">Arabidopsis thaliana x Arabidopsis arenosa</name>
    <dbReference type="NCBI Taxonomy" id="1240361"/>
    <lineage>
        <taxon>Eukaryota</taxon>
        <taxon>Viridiplantae</taxon>
        <taxon>Streptophyta</taxon>
        <taxon>Embryophyta</taxon>
        <taxon>Tracheophyta</taxon>
        <taxon>Spermatophyta</taxon>
        <taxon>Magnoliopsida</taxon>
        <taxon>eudicotyledons</taxon>
        <taxon>Gunneridae</taxon>
        <taxon>Pentapetalae</taxon>
        <taxon>rosids</taxon>
        <taxon>malvids</taxon>
        <taxon>Brassicales</taxon>
        <taxon>Brassicaceae</taxon>
        <taxon>Camelineae</taxon>
        <taxon>Arabidopsis</taxon>
    </lineage>
</organism>
<sequence>MRQSIGSTASTISAQKAIPVKSNPVILASRSSVDADSPVSVHTPFFNELVVRKSTRSTASTDSTPISPPVVVNQASGASRAVTSAGSLDLVQSRSLIQPDRFRISLGCSTDRSTAASMVIAHKVGRCAGKASLYAWNSFISEVFSSDLMRSTSVIVNDLMTDFEIDLDILFPGLVELIASTGIILVNDKIFGDHSWLDLKVELMLLYGYLPRPPESYFTFCSSHRFTDLVCSWIMLLESLACDVDFIMLMNLGGLQVIAPLANGSFSDFYTIGDAASVQHLNLWFCLITLAKKHAYATVDFGMKYSKMIAGFKDPHIWSDVVCDLSSFLRIRHGLQELGRLLQEMEIVSEQSFILLKKFLQVIVQCCRRKIFGHKALLKQSLRQLFLQIQSRDYGLFECILVAIFDRFGLVTAIVYGSLPRPPEDLYDVNLRLLQFIWCYSCPRCKGLHLEGEY</sequence>
<accession>A0A8T2B0L2</accession>
<comment type="caution">
    <text evidence="1">The sequence shown here is derived from an EMBL/GenBank/DDBJ whole genome shotgun (WGS) entry which is preliminary data.</text>
</comment>
<gene>
    <name evidence="1" type="ORF">ISN45_Aa03g039900</name>
</gene>
<dbReference type="Proteomes" id="UP000694240">
    <property type="component" value="Chromosome 8"/>
</dbReference>
<protein>
    <submittedName>
        <fullName evidence="1">Uncharacterized protein</fullName>
    </submittedName>
</protein>
<proteinExistence type="predicted"/>
<evidence type="ECO:0000313" key="1">
    <source>
        <dbReference type="EMBL" id="KAG7579883.1"/>
    </source>
</evidence>